<evidence type="ECO:0000256" key="4">
    <source>
        <dbReference type="ARBA" id="ARBA00022842"/>
    </source>
</evidence>
<reference evidence="6" key="1">
    <citation type="journal article" date="2014" name="Front. Microbiol.">
        <title>High frequency of phylogenetically diverse reductive dehalogenase-homologous genes in deep subseafloor sedimentary metagenomes.</title>
        <authorList>
            <person name="Kawai M."/>
            <person name="Futagami T."/>
            <person name="Toyoda A."/>
            <person name="Takaki Y."/>
            <person name="Nishi S."/>
            <person name="Hori S."/>
            <person name="Arai W."/>
            <person name="Tsubouchi T."/>
            <person name="Morono Y."/>
            <person name="Uchiyama I."/>
            <person name="Ito T."/>
            <person name="Fujiyama A."/>
            <person name="Inagaki F."/>
            <person name="Takami H."/>
        </authorList>
    </citation>
    <scope>NUCLEOTIDE SEQUENCE</scope>
    <source>
        <strain evidence="6">Expedition CK06-06</strain>
    </source>
</reference>
<evidence type="ECO:0000256" key="5">
    <source>
        <dbReference type="ARBA" id="ARBA00023229"/>
    </source>
</evidence>
<evidence type="ECO:0000313" key="6">
    <source>
        <dbReference type="EMBL" id="GAG16881.1"/>
    </source>
</evidence>
<dbReference type="GO" id="GO:0004659">
    <property type="term" value="F:prenyltransferase activity"/>
    <property type="evidence" value="ECO:0007669"/>
    <property type="project" value="InterPro"/>
</dbReference>
<accession>X0WVU6</accession>
<organism evidence="6">
    <name type="scientific">marine sediment metagenome</name>
    <dbReference type="NCBI Taxonomy" id="412755"/>
    <lineage>
        <taxon>unclassified sequences</taxon>
        <taxon>metagenomes</taxon>
        <taxon>ecological metagenomes</taxon>
    </lineage>
</organism>
<dbReference type="SUPFAM" id="SSF48576">
    <property type="entry name" value="Terpenoid synthases"/>
    <property type="match status" value="1"/>
</dbReference>
<dbReference type="EMBL" id="BARS01030011">
    <property type="protein sequence ID" value="GAG16881.1"/>
    <property type="molecule type" value="Genomic_DNA"/>
</dbReference>
<dbReference type="Gene3D" id="1.10.600.10">
    <property type="entry name" value="Farnesyl Diphosphate Synthase"/>
    <property type="match status" value="1"/>
</dbReference>
<dbReference type="Pfam" id="PF00348">
    <property type="entry name" value="polyprenyl_synt"/>
    <property type="match status" value="1"/>
</dbReference>
<dbReference type="InterPro" id="IPR008949">
    <property type="entry name" value="Isoprenoid_synthase_dom_sf"/>
</dbReference>
<protein>
    <recommendedName>
        <fullName evidence="7">Polyprenyl synthetase</fullName>
    </recommendedName>
</protein>
<evidence type="ECO:0000256" key="3">
    <source>
        <dbReference type="ARBA" id="ARBA00022723"/>
    </source>
</evidence>
<keyword evidence="5" id="KW-0414">Isoprene biosynthesis</keyword>
<evidence type="ECO:0000256" key="1">
    <source>
        <dbReference type="ARBA" id="ARBA00001946"/>
    </source>
</evidence>
<dbReference type="GO" id="GO:0046872">
    <property type="term" value="F:metal ion binding"/>
    <property type="evidence" value="ECO:0007669"/>
    <property type="project" value="UniProtKB-KW"/>
</dbReference>
<gene>
    <name evidence="6" type="ORF">S01H1_46843</name>
</gene>
<comment type="cofactor">
    <cofactor evidence="1">
        <name>Mg(2+)</name>
        <dbReference type="ChEBI" id="CHEBI:18420"/>
    </cofactor>
</comment>
<keyword evidence="4" id="KW-0460">Magnesium</keyword>
<proteinExistence type="predicted"/>
<evidence type="ECO:0008006" key="7">
    <source>
        <dbReference type="Google" id="ProtNLM"/>
    </source>
</evidence>
<dbReference type="InterPro" id="IPR033749">
    <property type="entry name" value="Polyprenyl_synt_CS"/>
</dbReference>
<dbReference type="InterPro" id="IPR000092">
    <property type="entry name" value="Polyprenyl_synt"/>
</dbReference>
<dbReference type="AlphaFoldDB" id="X0WVU6"/>
<evidence type="ECO:0000256" key="2">
    <source>
        <dbReference type="ARBA" id="ARBA00022679"/>
    </source>
</evidence>
<dbReference type="GO" id="GO:0008299">
    <property type="term" value="P:isoprenoid biosynthetic process"/>
    <property type="evidence" value="ECO:0007669"/>
    <property type="project" value="UniProtKB-KW"/>
</dbReference>
<keyword evidence="3" id="KW-0479">Metal-binding</keyword>
<feature type="non-terminal residue" evidence="6">
    <location>
        <position position="165"/>
    </location>
</feature>
<dbReference type="PANTHER" id="PTHR43281">
    <property type="entry name" value="FARNESYL DIPHOSPHATE SYNTHASE"/>
    <property type="match status" value="1"/>
</dbReference>
<dbReference type="PROSITE" id="PS00723">
    <property type="entry name" value="POLYPRENYL_SYNTHASE_1"/>
    <property type="match status" value="1"/>
</dbReference>
<name>X0WVU6_9ZZZZ</name>
<dbReference type="PANTHER" id="PTHR43281:SF1">
    <property type="entry name" value="FARNESYL DIPHOSPHATE SYNTHASE"/>
    <property type="match status" value="1"/>
</dbReference>
<sequence>MNVKPPDSPQPTGTSVPQLLQETARQIDDLLADFLPGPAGPTVAVVEAMHHSLQGGKRLRPLVVMQAAETFGLPATAALPTACAFELLHTATLIHDDLPAIDDSPLRRGRPSCHAAFGQATAVLAGDALIIAASGALAKQASVADVQAEAVLRVISEFADYSGAA</sequence>
<comment type="caution">
    <text evidence="6">The sequence shown here is derived from an EMBL/GenBank/DDBJ whole genome shotgun (WGS) entry which is preliminary data.</text>
</comment>
<keyword evidence="2" id="KW-0808">Transferase</keyword>